<feature type="non-terminal residue" evidence="2">
    <location>
        <position position="1"/>
    </location>
</feature>
<dbReference type="EMBL" id="JASDAP010000020">
    <property type="protein sequence ID" value="KAK1887055.1"/>
    <property type="molecule type" value="Genomic_DNA"/>
</dbReference>
<gene>
    <name evidence="2" type="ORF">KUDE01_030767</name>
</gene>
<evidence type="ECO:0000313" key="2">
    <source>
        <dbReference type="EMBL" id="KAK1887055.1"/>
    </source>
</evidence>
<comment type="caution">
    <text evidence="2">The sequence shown here is derived from an EMBL/GenBank/DDBJ whole genome shotgun (WGS) entry which is preliminary data.</text>
</comment>
<dbReference type="AlphaFoldDB" id="A0AAD9BN41"/>
<reference evidence="2" key="1">
    <citation type="submission" date="2023-04" db="EMBL/GenBank/DDBJ databases">
        <title>Chromosome-level genome of Chaenocephalus aceratus.</title>
        <authorList>
            <person name="Park H."/>
        </authorList>
    </citation>
    <scope>NUCLEOTIDE SEQUENCE</scope>
    <source>
        <strain evidence="2">DE</strain>
        <tissue evidence="2">Muscle</tissue>
    </source>
</reference>
<proteinExistence type="predicted"/>
<evidence type="ECO:0000256" key="1">
    <source>
        <dbReference type="SAM" id="MobiDB-lite"/>
    </source>
</evidence>
<dbReference type="Proteomes" id="UP001228049">
    <property type="component" value="Unassembled WGS sequence"/>
</dbReference>
<accession>A0AAD9BN41</accession>
<feature type="region of interest" description="Disordered" evidence="1">
    <location>
        <begin position="1"/>
        <end position="21"/>
    </location>
</feature>
<name>A0AAD9BN41_DISEL</name>
<evidence type="ECO:0000313" key="3">
    <source>
        <dbReference type="Proteomes" id="UP001228049"/>
    </source>
</evidence>
<sequence>TLHKDAATSGKSSPLPSVPPTPTAALCINSLCKQSILKFTPRSSAASTRSWVLRYTIRLLNLERFSIQ</sequence>
<organism evidence="2 3">
    <name type="scientific">Dissostichus eleginoides</name>
    <name type="common">Patagonian toothfish</name>
    <name type="synonym">Dissostichus amissus</name>
    <dbReference type="NCBI Taxonomy" id="100907"/>
    <lineage>
        <taxon>Eukaryota</taxon>
        <taxon>Metazoa</taxon>
        <taxon>Chordata</taxon>
        <taxon>Craniata</taxon>
        <taxon>Vertebrata</taxon>
        <taxon>Euteleostomi</taxon>
        <taxon>Actinopterygii</taxon>
        <taxon>Neopterygii</taxon>
        <taxon>Teleostei</taxon>
        <taxon>Neoteleostei</taxon>
        <taxon>Acanthomorphata</taxon>
        <taxon>Eupercaria</taxon>
        <taxon>Perciformes</taxon>
        <taxon>Notothenioidei</taxon>
        <taxon>Nototheniidae</taxon>
        <taxon>Dissostichus</taxon>
    </lineage>
</organism>
<feature type="non-terminal residue" evidence="2">
    <location>
        <position position="68"/>
    </location>
</feature>
<keyword evidence="3" id="KW-1185">Reference proteome</keyword>
<protein>
    <submittedName>
        <fullName evidence="2">Endoribonuclease YbeY</fullName>
    </submittedName>
</protein>